<dbReference type="PANTHER" id="PTHR30480:SF13">
    <property type="entry name" value="BETA-HEXOSAMINIDASE"/>
    <property type="match status" value="1"/>
</dbReference>
<dbReference type="InterPro" id="IPR019800">
    <property type="entry name" value="Glyco_hydro_3_AS"/>
</dbReference>
<keyword evidence="9" id="KW-1185">Reference proteome</keyword>
<dbReference type="Proteomes" id="UP001243846">
    <property type="component" value="Unassembled WGS sequence"/>
</dbReference>
<evidence type="ECO:0000256" key="5">
    <source>
        <dbReference type="ARBA" id="ARBA00023295"/>
    </source>
</evidence>
<dbReference type="InterPro" id="IPR001764">
    <property type="entry name" value="Glyco_hydro_3_N"/>
</dbReference>
<dbReference type="SUPFAM" id="SSF51445">
    <property type="entry name" value="(Trans)glycosidases"/>
    <property type="match status" value="1"/>
</dbReference>
<dbReference type="PROSITE" id="PS00775">
    <property type="entry name" value="GLYCOSYL_HYDROL_F3"/>
    <property type="match status" value="1"/>
</dbReference>
<evidence type="ECO:0000313" key="8">
    <source>
        <dbReference type="EMBL" id="MDN3711035.1"/>
    </source>
</evidence>
<sequence>MKGLRAALSQAAADPPAAFRRFRRIFRAGLGMARGMLVYHAAWVGMGRSRSDLAAAVSDLLMIGFYGANERAPSARLLARQVQRGEVGGVFFVTQNIGTLQEVTGLLRLFRAGEHQPMIAIDQEGGIVQRLKEAHGMTPLPAAKVVAATMSPVQAREIYATAGQELAALGFNTNFGPVLDIDMPQSPAIGRAKRSFGSDPVLIVPYAEAFVEGFSGAGILCVAKHFPGHGSAMGDSHHGVADISESWNEAELQPFRRLFVSAQAPAMVMMGHLRLDAIASDGLPATISSSIVTGLLREKMGFRGVIMTDDIDMEAISHLMNRRQAVIASLVAGNDLIMIKNLFGYDPLLPSRVVGWVRDAISRGVLTEERIMASAERVRAVRHRAQRETFHRAGARPSQPPAPRAP</sequence>
<keyword evidence="5" id="KW-0326">Glycosidase</keyword>
<evidence type="ECO:0000259" key="7">
    <source>
        <dbReference type="Pfam" id="PF00933"/>
    </source>
</evidence>
<evidence type="ECO:0000256" key="4">
    <source>
        <dbReference type="ARBA" id="ARBA00022801"/>
    </source>
</evidence>
<dbReference type="GO" id="GO:0016787">
    <property type="term" value="F:hydrolase activity"/>
    <property type="evidence" value="ECO:0007669"/>
    <property type="project" value="UniProtKB-KW"/>
</dbReference>
<name>A0ABT8D2R2_9RHOB</name>
<reference evidence="9" key="1">
    <citation type="journal article" date="2019" name="Int. J. Syst. Evol. Microbiol.">
        <title>The Global Catalogue of Microorganisms (GCM) 10K type strain sequencing project: providing services to taxonomists for standard genome sequencing and annotation.</title>
        <authorList>
            <consortium name="The Broad Institute Genomics Platform"/>
            <consortium name="The Broad Institute Genome Sequencing Center for Infectious Disease"/>
            <person name="Wu L."/>
            <person name="Ma J."/>
        </authorList>
    </citation>
    <scope>NUCLEOTIDE SEQUENCE [LARGE SCALE GENOMIC DNA]</scope>
    <source>
        <strain evidence="9">CECT 8482</strain>
    </source>
</reference>
<comment type="catalytic activity">
    <reaction evidence="1">
        <text>Hydrolysis of terminal non-reducing N-acetyl-D-hexosamine residues in N-acetyl-beta-D-hexosaminides.</text>
        <dbReference type="EC" id="3.2.1.52"/>
    </reaction>
</comment>
<evidence type="ECO:0000256" key="2">
    <source>
        <dbReference type="ARBA" id="ARBA00005336"/>
    </source>
</evidence>
<dbReference type="InterPro" id="IPR017853">
    <property type="entry name" value="GH"/>
</dbReference>
<dbReference type="RefSeq" id="WP_377786052.1">
    <property type="nucleotide sequence ID" value="NZ_JBHUOC010000001.1"/>
</dbReference>
<comment type="caution">
    <text evidence="8">The sequence shown here is derived from an EMBL/GenBank/DDBJ whole genome shotgun (WGS) entry which is preliminary data.</text>
</comment>
<dbReference type="InterPro" id="IPR050226">
    <property type="entry name" value="NagZ_Beta-hexosaminidase"/>
</dbReference>
<protein>
    <recommendedName>
        <fullName evidence="3">beta-N-acetylhexosaminidase</fullName>
        <ecNumber evidence="3">3.2.1.52</ecNumber>
    </recommendedName>
</protein>
<evidence type="ECO:0000256" key="1">
    <source>
        <dbReference type="ARBA" id="ARBA00001231"/>
    </source>
</evidence>
<dbReference type="EMBL" id="JAUFRC010000001">
    <property type="protein sequence ID" value="MDN3711035.1"/>
    <property type="molecule type" value="Genomic_DNA"/>
</dbReference>
<evidence type="ECO:0000313" key="9">
    <source>
        <dbReference type="Proteomes" id="UP001243846"/>
    </source>
</evidence>
<dbReference type="EC" id="3.2.1.52" evidence="3"/>
<dbReference type="InterPro" id="IPR036962">
    <property type="entry name" value="Glyco_hydro_3_N_sf"/>
</dbReference>
<dbReference type="PANTHER" id="PTHR30480">
    <property type="entry name" value="BETA-HEXOSAMINIDASE-RELATED"/>
    <property type="match status" value="1"/>
</dbReference>
<feature type="domain" description="Glycoside hydrolase family 3 N-terminal" evidence="7">
    <location>
        <begin position="75"/>
        <end position="380"/>
    </location>
</feature>
<gene>
    <name evidence="8" type="ORF">QWZ10_02950</name>
</gene>
<evidence type="ECO:0000256" key="3">
    <source>
        <dbReference type="ARBA" id="ARBA00012663"/>
    </source>
</evidence>
<dbReference type="Pfam" id="PF00933">
    <property type="entry name" value="Glyco_hydro_3"/>
    <property type="match status" value="1"/>
</dbReference>
<accession>A0ABT8D2R2</accession>
<evidence type="ECO:0000256" key="6">
    <source>
        <dbReference type="SAM" id="MobiDB-lite"/>
    </source>
</evidence>
<feature type="region of interest" description="Disordered" evidence="6">
    <location>
        <begin position="385"/>
        <end position="406"/>
    </location>
</feature>
<proteinExistence type="inferred from homology"/>
<keyword evidence="4 8" id="KW-0378">Hydrolase</keyword>
<comment type="similarity">
    <text evidence="2">Belongs to the glycosyl hydrolase 3 family.</text>
</comment>
<dbReference type="Gene3D" id="3.20.20.300">
    <property type="entry name" value="Glycoside hydrolase, family 3, N-terminal domain"/>
    <property type="match status" value="1"/>
</dbReference>
<organism evidence="8 9">
    <name type="scientific">Paracoccus cavernae</name>
    <dbReference type="NCBI Taxonomy" id="1571207"/>
    <lineage>
        <taxon>Bacteria</taxon>
        <taxon>Pseudomonadati</taxon>
        <taxon>Pseudomonadota</taxon>
        <taxon>Alphaproteobacteria</taxon>
        <taxon>Rhodobacterales</taxon>
        <taxon>Paracoccaceae</taxon>
        <taxon>Paracoccus</taxon>
    </lineage>
</organism>